<name>A0A3D8SX13_9EURO</name>
<evidence type="ECO:0000313" key="5">
    <source>
        <dbReference type="Proteomes" id="UP000256690"/>
    </source>
</evidence>
<sequence>MTTHHNPSPAEPTTTSPSNPNQPTLPDEHDPQKLATSAFTASLHSLGANYTSALVDRAQNLHSNSAALQKQEAQLAKHTEALRKQNDTWEKVADEGRNALKEIGDVQNWAELLERDLLVIEEVVGALESEDRDRELDEGNLDLGGGEWRGEDGDGDVGMDEDGGEGRRVDGNGDVITSINGNGKIYRDHEADDGKDKKGKGKQAAAERKGWFSWLW</sequence>
<feature type="compositionally biased region" description="Basic and acidic residues" evidence="3">
    <location>
        <begin position="185"/>
        <end position="196"/>
    </location>
</feature>
<dbReference type="InterPro" id="IPR009395">
    <property type="entry name" value="BLOC1S1"/>
</dbReference>
<evidence type="ECO:0000313" key="4">
    <source>
        <dbReference type="EMBL" id="RDW90318.1"/>
    </source>
</evidence>
<dbReference type="STRING" id="1810919.A0A3D8SX13"/>
<dbReference type="OrthoDB" id="20018at2759"/>
<feature type="region of interest" description="Disordered" evidence="3">
    <location>
        <begin position="129"/>
        <end position="216"/>
    </location>
</feature>
<evidence type="ECO:0000256" key="1">
    <source>
        <dbReference type="ARBA" id="ARBA00007133"/>
    </source>
</evidence>
<dbReference type="Proteomes" id="UP000256690">
    <property type="component" value="Unassembled WGS sequence"/>
</dbReference>
<keyword evidence="5" id="KW-1185">Reference proteome</keyword>
<dbReference type="Pfam" id="PF06320">
    <property type="entry name" value="GCN5L1"/>
    <property type="match status" value="1"/>
</dbReference>
<organism evidence="4 5">
    <name type="scientific">Aspergillus mulundensis</name>
    <dbReference type="NCBI Taxonomy" id="1810919"/>
    <lineage>
        <taxon>Eukaryota</taxon>
        <taxon>Fungi</taxon>
        <taxon>Dikarya</taxon>
        <taxon>Ascomycota</taxon>
        <taxon>Pezizomycotina</taxon>
        <taxon>Eurotiomycetes</taxon>
        <taxon>Eurotiomycetidae</taxon>
        <taxon>Eurotiales</taxon>
        <taxon>Aspergillaceae</taxon>
        <taxon>Aspergillus</taxon>
        <taxon>Aspergillus subgen. Nidulantes</taxon>
    </lineage>
</organism>
<feature type="region of interest" description="Disordered" evidence="3">
    <location>
        <begin position="1"/>
        <end position="33"/>
    </location>
</feature>
<evidence type="ECO:0000256" key="3">
    <source>
        <dbReference type="SAM" id="MobiDB-lite"/>
    </source>
</evidence>
<comment type="caution">
    <text evidence="4">The sequence shown here is derived from an EMBL/GenBank/DDBJ whole genome shotgun (WGS) entry which is preliminary data.</text>
</comment>
<dbReference type="PANTHER" id="PTHR13073:SF0">
    <property type="entry name" value="BIOGENESIS OF LYSOSOME-RELATED ORGANELLES COMPLEX 1 SUBUNIT 1"/>
    <property type="match status" value="1"/>
</dbReference>
<feature type="compositionally biased region" description="Low complexity" evidence="3">
    <location>
        <begin position="1"/>
        <end position="25"/>
    </location>
</feature>
<comment type="similarity">
    <text evidence="1">Belongs to the BLOC1S1 family.</text>
</comment>
<dbReference type="GO" id="GO:0031083">
    <property type="term" value="C:BLOC-1 complex"/>
    <property type="evidence" value="ECO:0007669"/>
    <property type="project" value="InterPro"/>
</dbReference>
<dbReference type="RefSeq" id="XP_026607272.1">
    <property type="nucleotide sequence ID" value="XM_026744109.1"/>
</dbReference>
<protein>
    <recommendedName>
        <fullName evidence="2">Biogenesis of lysosome-related organelles complex 1 subunit 1</fullName>
    </recommendedName>
</protein>
<dbReference type="GO" id="GO:0016197">
    <property type="term" value="P:endosomal transport"/>
    <property type="evidence" value="ECO:0007669"/>
    <property type="project" value="TreeGrafter"/>
</dbReference>
<proteinExistence type="inferred from homology"/>
<accession>A0A3D8SX13</accession>
<evidence type="ECO:0000256" key="2">
    <source>
        <dbReference type="ARBA" id="ARBA00019577"/>
    </source>
</evidence>
<dbReference type="AlphaFoldDB" id="A0A3D8SX13"/>
<feature type="compositionally biased region" description="Acidic residues" evidence="3">
    <location>
        <begin position="153"/>
        <end position="163"/>
    </location>
</feature>
<dbReference type="EMBL" id="PVWQ01000002">
    <property type="protein sequence ID" value="RDW90318.1"/>
    <property type="molecule type" value="Genomic_DNA"/>
</dbReference>
<gene>
    <name evidence="4" type="ORF">DSM5745_02093</name>
</gene>
<dbReference type="GeneID" id="38112463"/>
<reference evidence="4 5" key="1">
    <citation type="journal article" date="2018" name="IMA Fungus">
        <title>IMA Genome-F 9: Draft genome sequence of Annulohypoxylon stygium, Aspergillus mulundensis, Berkeleyomyces basicola (syn. Thielaviopsis basicola), Ceratocystis smalleyi, two Cercospora beticola strains, Coleophoma cylindrospora, Fusarium fracticaudum, Phialophora cf. hyalina, and Morchella septimelata.</title>
        <authorList>
            <person name="Wingfield B.D."/>
            <person name="Bills G.F."/>
            <person name="Dong Y."/>
            <person name="Huang W."/>
            <person name="Nel W.J."/>
            <person name="Swalarsk-Parry B.S."/>
            <person name="Vaghefi N."/>
            <person name="Wilken P.M."/>
            <person name="An Z."/>
            <person name="de Beer Z.W."/>
            <person name="De Vos L."/>
            <person name="Chen L."/>
            <person name="Duong T.A."/>
            <person name="Gao Y."/>
            <person name="Hammerbacher A."/>
            <person name="Kikkert J.R."/>
            <person name="Li Y."/>
            <person name="Li H."/>
            <person name="Li K."/>
            <person name="Li Q."/>
            <person name="Liu X."/>
            <person name="Ma X."/>
            <person name="Naidoo K."/>
            <person name="Pethybridge S.J."/>
            <person name="Sun J."/>
            <person name="Steenkamp E.T."/>
            <person name="van der Nest M.A."/>
            <person name="van Wyk S."/>
            <person name="Wingfield M.J."/>
            <person name="Xiong C."/>
            <person name="Yue Q."/>
            <person name="Zhang X."/>
        </authorList>
    </citation>
    <scope>NUCLEOTIDE SEQUENCE [LARGE SCALE GENOMIC DNA]</scope>
    <source>
        <strain evidence="4 5">DSM 5745</strain>
    </source>
</reference>
<dbReference type="PANTHER" id="PTHR13073">
    <property type="entry name" value="BLOC-1 COMPLEX SUBUNIT 1"/>
    <property type="match status" value="1"/>
</dbReference>